<feature type="compositionally biased region" description="Low complexity" evidence="8">
    <location>
        <begin position="426"/>
        <end position="440"/>
    </location>
</feature>
<evidence type="ECO:0000256" key="2">
    <source>
        <dbReference type="ARBA" id="ARBA00008051"/>
    </source>
</evidence>
<evidence type="ECO:0000259" key="9">
    <source>
        <dbReference type="PROSITE" id="PS51745"/>
    </source>
</evidence>
<dbReference type="EMBL" id="MK313751">
    <property type="protein sequence ID" value="QDK64623.1"/>
    <property type="molecule type" value="mRNA"/>
</dbReference>
<evidence type="ECO:0000256" key="7">
    <source>
        <dbReference type="PROSITE-ProRule" id="PRU00339"/>
    </source>
</evidence>
<dbReference type="InterPro" id="IPR011990">
    <property type="entry name" value="TPR-like_helical_dom_sf"/>
</dbReference>
<feature type="repeat" description="TPR" evidence="7">
    <location>
        <begin position="36"/>
        <end position="69"/>
    </location>
</feature>
<dbReference type="PANTHER" id="PTHR15175">
    <property type="entry name" value="NEUTROPHIL CYTOSOLIC FACTOR 2, NEUTROPHIL NADPH OXIDASE FACTOR 2"/>
    <property type="match status" value="1"/>
</dbReference>
<dbReference type="Gene3D" id="3.10.20.90">
    <property type="entry name" value="Phosphatidylinositol 3-kinase Catalytic Subunit, Chain A, domain 1"/>
    <property type="match status" value="1"/>
</dbReference>
<keyword evidence="6 7" id="KW-0802">TPR repeat</keyword>
<keyword evidence="4" id="KW-0963">Cytoplasm</keyword>
<dbReference type="InterPro" id="IPR053793">
    <property type="entry name" value="PB1-like"/>
</dbReference>
<dbReference type="PROSITE" id="PS50005">
    <property type="entry name" value="TPR"/>
    <property type="match status" value="1"/>
</dbReference>
<evidence type="ECO:0000256" key="6">
    <source>
        <dbReference type="ARBA" id="ARBA00022803"/>
    </source>
</evidence>
<organism evidence="10">
    <name type="scientific">Ganoderma lucidum</name>
    <name type="common">Ling zhi medicinal fungus</name>
    <name type="synonym">Bracket fungus</name>
    <dbReference type="NCBI Taxonomy" id="5315"/>
    <lineage>
        <taxon>Eukaryota</taxon>
        <taxon>Fungi</taxon>
        <taxon>Dikarya</taxon>
        <taxon>Basidiomycota</taxon>
        <taxon>Agaricomycotina</taxon>
        <taxon>Agaricomycetes</taxon>
        <taxon>Polyporales</taxon>
        <taxon>Polyporaceae</taxon>
        <taxon>Ganoderma</taxon>
    </lineage>
</organism>
<evidence type="ECO:0000256" key="1">
    <source>
        <dbReference type="ARBA" id="ARBA00004496"/>
    </source>
</evidence>
<feature type="region of interest" description="Disordered" evidence="8">
    <location>
        <begin position="288"/>
        <end position="359"/>
    </location>
</feature>
<dbReference type="PROSITE" id="PS51745">
    <property type="entry name" value="PB1"/>
    <property type="match status" value="1"/>
</dbReference>
<dbReference type="Gene3D" id="1.25.40.10">
    <property type="entry name" value="Tetratricopeptide repeat domain"/>
    <property type="match status" value="1"/>
</dbReference>
<evidence type="ECO:0000313" key="10">
    <source>
        <dbReference type="EMBL" id="QDK64623.1"/>
    </source>
</evidence>
<name>A0A514YQY2_GANLU</name>
<sequence length="551" mass="59354">MSLKAELETWAAALTAYDQEDFEKSLELFSQIADSSKILTNIGLIYATLGEHEAAVEQFTAATELDQYLAVAYFQCGVSNFLLTRYDAAFNDFSSALLYLRGNQFINYEQLGLKFKLFSAEVLFNRGLTQIYMGNAQEGLADMEDARREKATEEHGVIDDAIQDRGEGYTVFSIPVGVLYRPAQKKVENAKARDFLGKAKLVAAESTNDLFTEFTGVARLKQGITPTNVFVDDGPTSNLSRAATVAAPSSVSVPKPIGGDDPKPILQRAKTTINVPTDARERIRAANIGGAPTPATPPKTSPTGPAAPTLARSATSAGAARGPGAPAVGLAGPTRGLSIRKPGGSPTAPNGPQQGGNARMTEFYDDYLDGYTGEESNEVPPLPSGGEARVANWAKGVGRGGRPSAPPSSYGGSMGGGSVRRRLTRRGTASRGPASRAASSYYGGYEEEEEGYVSGEYEDVFEMVKIRVKLYYREEVCGMVLLPETPFDEFVEMVSRKFGVVVGTIGMKFKDEDGGKVTLRDDMDYELAIETARHNAKGRPEGRLEIWCMNE</sequence>
<comment type="subcellular location">
    <subcellularLocation>
        <location evidence="1">Cytoplasm</location>
    </subcellularLocation>
</comment>
<evidence type="ECO:0000256" key="8">
    <source>
        <dbReference type="SAM" id="MobiDB-lite"/>
    </source>
</evidence>
<dbReference type="InterPro" id="IPR019734">
    <property type="entry name" value="TPR_rpt"/>
</dbReference>
<protein>
    <submittedName>
        <fullName evidence="10">NADPH oxidase R</fullName>
    </submittedName>
</protein>
<comment type="similarity">
    <text evidence="2">Belongs to the NCF2/NOXA1 family.</text>
</comment>
<dbReference type="SUPFAM" id="SSF54277">
    <property type="entry name" value="CAD &amp; PB1 domains"/>
    <property type="match status" value="1"/>
</dbReference>
<proteinExistence type="evidence at transcript level"/>
<dbReference type="SMART" id="SM00028">
    <property type="entry name" value="TPR"/>
    <property type="match status" value="3"/>
</dbReference>
<evidence type="ECO:0000256" key="5">
    <source>
        <dbReference type="ARBA" id="ARBA00022737"/>
    </source>
</evidence>
<reference evidence="10" key="1">
    <citation type="submission" date="2018-12" db="EMBL/GenBank/DDBJ databases">
        <authorList>
            <person name="Hu Y."/>
        </authorList>
    </citation>
    <scope>NUCLEOTIDE SEQUENCE</scope>
    <source>
        <strain evidence="10">GL21525-R1</strain>
    </source>
</reference>
<evidence type="ECO:0000256" key="4">
    <source>
        <dbReference type="ARBA" id="ARBA00022490"/>
    </source>
</evidence>
<dbReference type="PANTHER" id="PTHR15175:SF0">
    <property type="entry name" value="SH3 DOMAIN-CONTAINING PROTEIN C23A1.17"/>
    <property type="match status" value="1"/>
</dbReference>
<dbReference type="Pfam" id="PF00564">
    <property type="entry name" value="PB1"/>
    <property type="match status" value="1"/>
</dbReference>
<feature type="region of interest" description="Disordered" evidence="8">
    <location>
        <begin position="395"/>
        <end position="440"/>
    </location>
</feature>
<gene>
    <name evidence="10" type="primary">NOXR</name>
</gene>
<dbReference type="SMART" id="SM00666">
    <property type="entry name" value="PB1"/>
    <property type="match status" value="1"/>
</dbReference>
<dbReference type="InterPro" id="IPR051864">
    <property type="entry name" value="NCF2_NOXA1"/>
</dbReference>
<dbReference type="GO" id="GO:0005737">
    <property type="term" value="C:cytoplasm"/>
    <property type="evidence" value="ECO:0007669"/>
    <property type="project" value="UniProtKB-SubCell"/>
</dbReference>
<evidence type="ECO:0000256" key="3">
    <source>
        <dbReference type="ARBA" id="ARBA00022443"/>
    </source>
</evidence>
<dbReference type="InterPro" id="IPR000270">
    <property type="entry name" value="PB1_dom"/>
</dbReference>
<accession>A0A514YQY2</accession>
<dbReference type="AlphaFoldDB" id="A0A514YQY2"/>
<dbReference type="Pfam" id="PF13181">
    <property type="entry name" value="TPR_8"/>
    <property type="match status" value="1"/>
</dbReference>
<dbReference type="SUPFAM" id="SSF48452">
    <property type="entry name" value="TPR-like"/>
    <property type="match status" value="1"/>
</dbReference>
<keyword evidence="3" id="KW-0728">SH3 domain</keyword>
<feature type="compositionally biased region" description="Low complexity" evidence="8">
    <location>
        <begin position="301"/>
        <end position="332"/>
    </location>
</feature>
<dbReference type="FunFam" id="1.25.40.10:FF:000017">
    <property type="entry name" value="NADPH oxidase regulator NoxR"/>
    <property type="match status" value="1"/>
</dbReference>
<feature type="compositionally biased region" description="Polar residues" evidence="8">
    <location>
        <begin position="347"/>
        <end position="356"/>
    </location>
</feature>
<feature type="domain" description="PB1" evidence="9">
    <location>
        <begin position="465"/>
        <end position="551"/>
    </location>
</feature>
<keyword evidence="5" id="KW-0677">Repeat</keyword>